<dbReference type="OrthoDB" id="228967at2157"/>
<feature type="domain" description="Halobacterial output" evidence="1">
    <location>
        <begin position="5"/>
        <end position="70"/>
    </location>
</feature>
<proteinExistence type="predicted"/>
<organism evidence="2 3">
    <name type="scientific">Halolamina pelagica</name>
    <dbReference type="NCBI Taxonomy" id="699431"/>
    <lineage>
        <taxon>Archaea</taxon>
        <taxon>Methanobacteriati</taxon>
        <taxon>Methanobacteriota</taxon>
        <taxon>Stenosarchaea group</taxon>
        <taxon>Halobacteria</taxon>
        <taxon>Halobacteriales</taxon>
        <taxon>Haloferacaceae</taxon>
    </lineage>
</organism>
<accession>A0A0P7HYJ5</accession>
<sequence length="84" mass="9324">MTDPDIVTEIVEAVAAADGVDPTELDPLYEYINPEALVILAKQERREWSLTFQFSDHQVTVSHDSRILVDGVAYSPDVSNSFDA</sequence>
<evidence type="ECO:0000313" key="3">
    <source>
        <dbReference type="Proteomes" id="UP000050535"/>
    </source>
</evidence>
<dbReference type="Pfam" id="PF18545">
    <property type="entry name" value="HalOD1"/>
    <property type="match status" value="1"/>
</dbReference>
<dbReference type="AlphaFoldDB" id="A0A0P7HYJ5"/>
<name>A0A0P7HYJ5_9EURY</name>
<protein>
    <recommendedName>
        <fullName evidence="1">Halobacterial output domain-containing protein</fullName>
    </recommendedName>
</protein>
<keyword evidence="3" id="KW-1185">Reference proteome</keyword>
<comment type="caution">
    <text evidence="2">The sequence shown here is derived from an EMBL/GenBank/DDBJ whole genome shotgun (WGS) entry which is preliminary data.</text>
</comment>
<reference evidence="3" key="1">
    <citation type="submission" date="2013-11" db="EMBL/GenBank/DDBJ databases">
        <authorList>
            <person name="Hoang H.T."/>
            <person name="Killian M.L."/>
            <person name="Madson D.M."/>
            <person name="Arruda P.H.E."/>
            <person name="Sun D."/>
            <person name="Schwartz K.J."/>
            <person name="Yoon K."/>
        </authorList>
    </citation>
    <scope>NUCLEOTIDE SEQUENCE [LARGE SCALE GENOMIC DNA]</scope>
    <source>
        <strain evidence="3">CDK2</strain>
    </source>
</reference>
<evidence type="ECO:0000313" key="2">
    <source>
        <dbReference type="EMBL" id="KPN29393.1"/>
    </source>
</evidence>
<dbReference type="Proteomes" id="UP000050535">
    <property type="component" value="Unassembled WGS sequence"/>
</dbReference>
<dbReference type="InterPro" id="IPR040624">
    <property type="entry name" value="HalOD1"/>
</dbReference>
<dbReference type="RefSeq" id="WP_054582698.1">
    <property type="nucleotide sequence ID" value="NZ_LGUC01000001.1"/>
</dbReference>
<gene>
    <name evidence="2" type="ORF">SY89_00106</name>
</gene>
<evidence type="ECO:0000259" key="1">
    <source>
        <dbReference type="Pfam" id="PF18545"/>
    </source>
</evidence>
<dbReference type="EMBL" id="LGUC01000001">
    <property type="protein sequence ID" value="KPN29393.1"/>
    <property type="molecule type" value="Genomic_DNA"/>
</dbReference>